<dbReference type="Proteomes" id="UP000183253">
    <property type="component" value="Unassembled WGS sequence"/>
</dbReference>
<reference evidence="1 2" key="1">
    <citation type="submission" date="2016-10" db="EMBL/GenBank/DDBJ databases">
        <authorList>
            <person name="de Groot N.N."/>
        </authorList>
    </citation>
    <scope>NUCLEOTIDE SEQUENCE [LARGE SCALE GENOMIC DNA]</scope>
    <source>
        <strain evidence="1 2">DSM 25383</strain>
    </source>
</reference>
<dbReference type="InterPro" id="IPR036192">
    <property type="entry name" value="Cell_div_ZapA-like_sf"/>
</dbReference>
<keyword evidence="1" id="KW-0132">Cell division</keyword>
<dbReference type="RefSeq" id="WP_010266707.1">
    <property type="nucleotide sequence ID" value="NZ_CAEG01000021.1"/>
</dbReference>
<dbReference type="SUPFAM" id="SSF102829">
    <property type="entry name" value="Cell division protein ZapA-like"/>
    <property type="match status" value="1"/>
</dbReference>
<accession>A0A1H4DYQ5</accession>
<dbReference type="AlphaFoldDB" id="A0A1H4DYQ5"/>
<dbReference type="STRING" id="1033731.SAMN05444145_10678"/>
<keyword evidence="2" id="KW-1185">Reference proteome</keyword>
<proteinExistence type="predicted"/>
<dbReference type="Pfam" id="PF05164">
    <property type="entry name" value="ZapA"/>
    <property type="match status" value="1"/>
</dbReference>
<gene>
    <name evidence="1" type="ORF">SAMN05444145_10678</name>
</gene>
<sequence length="99" mass="11482">MAKQSITLKIAGKSYSLNIESEKEEVYRLAEREVNNYLAQIKQQNIKNWNDQDYLSMAALKFAIANVGMRQSREVDNEDLRQLEKIGTEIDAYLNDPKK</sequence>
<name>A0A1H4DYQ5_9BACT</name>
<evidence type="ECO:0000313" key="1">
    <source>
        <dbReference type="EMBL" id="SEA77312.1"/>
    </source>
</evidence>
<dbReference type="InterPro" id="IPR007838">
    <property type="entry name" value="Cell_div_ZapA-like"/>
</dbReference>
<keyword evidence="1" id="KW-0131">Cell cycle</keyword>
<dbReference type="GO" id="GO:0051301">
    <property type="term" value="P:cell division"/>
    <property type="evidence" value="ECO:0007669"/>
    <property type="project" value="UniProtKB-KW"/>
</dbReference>
<organism evidence="1 2">
    <name type="scientific">Alistipes timonensis JC136</name>
    <dbReference type="NCBI Taxonomy" id="1033731"/>
    <lineage>
        <taxon>Bacteria</taxon>
        <taxon>Pseudomonadati</taxon>
        <taxon>Bacteroidota</taxon>
        <taxon>Bacteroidia</taxon>
        <taxon>Bacteroidales</taxon>
        <taxon>Rikenellaceae</taxon>
        <taxon>Alistipes</taxon>
    </lineage>
</organism>
<protein>
    <submittedName>
        <fullName evidence="1">Cell division protein ZapA</fullName>
    </submittedName>
</protein>
<evidence type="ECO:0000313" key="2">
    <source>
        <dbReference type="Proteomes" id="UP000183253"/>
    </source>
</evidence>
<dbReference type="OrthoDB" id="1495773at2"/>
<dbReference type="EMBL" id="FNRI01000006">
    <property type="protein sequence ID" value="SEA77312.1"/>
    <property type="molecule type" value="Genomic_DNA"/>
</dbReference>